<dbReference type="EMBL" id="KV426948">
    <property type="protein sequence ID" value="KZV78331.1"/>
    <property type="molecule type" value="Genomic_DNA"/>
</dbReference>
<proteinExistence type="predicted"/>
<reference evidence="2 3" key="1">
    <citation type="journal article" date="2016" name="Mol. Biol. Evol.">
        <title>Comparative Genomics of Early-Diverging Mushroom-Forming Fungi Provides Insights into the Origins of Lignocellulose Decay Capabilities.</title>
        <authorList>
            <person name="Nagy L.G."/>
            <person name="Riley R."/>
            <person name="Tritt A."/>
            <person name="Adam C."/>
            <person name="Daum C."/>
            <person name="Floudas D."/>
            <person name="Sun H."/>
            <person name="Yadav J.S."/>
            <person name="Pangilinan J."/>
            <person name="Larsson K.H."/>
            <person name="Matsuura K."/>
            <person name="Barry K."/>
            <person name="Labutti K."/>
            <person name="Kuo R."/>
            <person name="Ohm R.A."/>
            <person name="Bhattacharya S.S."/>
            <person name="Shirouzu T."/>
            <person name="Yoshinaga Y."/>
            <person name="Martin F.M."/>
            <person name="Grigoriev I.V."/>
            <person name="Hibbett D.S."/>
        </authorList>
    </citation>
    <scope>NUCLEOTIDE SEQUENCE [LARGE SCALE GENOMIC DNA]</scope>
    <source>
        <strain evidence="2 3">HHB12029</strain>
    </source>
</reference>
<dbReference type="AlphaFoldDB" id="A0A166MRZ8"/>
<keyword evidence="3" id="KW-1185">Reference proteome</keyword>
<dbReference type="STRING" id="1314781.A0A166MRZ8"/>
<protein>
    <submittedName>
        <fullName evidence="2">Uncharacterized protein</fullName>
    </submittedName>
</protein>
<organism evidence="2 3">
    <name type="scientific">Exidia glandulosa HHB12029</name>
    <dbReference type="NCBI Taxonomy" id="1314781"/>
    <lineage>
        <taxon>Eukaryota</taxon>
        <taxon>Fungi</taxon>
        <taxon>Dikarya</taxon>
        <taxon>Basidiomycota</taxon>
        <taxon>Agaricomycotina</taxon>
        <taxon>Agaricomycetes</taxon>
        <taxon>Auriculariales</taxon>
        <taxon>Exidiaceae</taxon>
        <taxon>Exidia</taxon>
    </lineage>
</organism>
<evidence type="ECO:0000313" key="2">
    <source>
        <dbReference type="EMBL" id="KZV78331.1"/>
    </source>
</evidence>
<evidence type="ECO:0000256" key="1">
    <source>
        <dbReference type="SAM" id="MobiDB-lite"/>
    </source>
</evidence>
<dbReference type="InParanoid" id="A0A166MRZ8"/>
<feature type="region of interest" description="Disordered" evidence="1">
    <location>
        <begin position="1"/>
        <end position="55"/>
    </location>
</feature>
<dbReference type="Proteomes" id="UP000077266">
    <property type="component" value="Unassembled WGS sequence"/>
</dbReference>
<sequence length="378" mass="42531">MRRQLNDITNTQSAATGQGTAQPPGPSRRRPREDDDEPDENANGANKRPADGADTDIPLEKLKTLAYEAGHKYVLVGMPWLLLPKAEEFFATPLDDEYRASERHLSDSNRIQGQLRDILDMLPSTLTPHIATDWFALEYGLAQFHKGMRRETSNTSTRLRNVGLEKIFGADSEHMYKERDRFEHFAARIGFKPGANGKQSHYSPTDCPLLHSSKSATYQPDDAFTELLLKVIYVARLRGPIAARTTRVSEGQDIFRPHGSYMELEHDISETTPAAIATNAALAIWAFSEDTELTVKGDRTRIKYMKIIDRYLELIHDGLRDGPVTKKLFRDWNRVVFGNNTSKYGGSGEDEEDLEARDFEAAKAAQRAHNAALTEQDP</sequence>
<feature type="compositionally biased region" description="Polar residues" evidence="1">
    <location>
        <begin position="1"/>
        <end position="21"/>
    </location>
</feature>
<gene>
    <name evidence="2" type="ORF">EXIGLDRAFT_691489</name>
</gene>
<evidence type="ECO:0000313" key="3">
    <source>
        <dbReference type="Proteomes" id="UP000077266"/>
    </source>
</evidence>
<name>A0A166MRZ8_EXIGL</name>
<dbReference type="OrthoDB" id="3266412at2759"/>
<accession>A0A166MRZ8</accession>